<name>A0AAV8UIA9_9RHOD</name>
<keyword evidence="8" id="KW-1185">Reference proteome</keyword>
<organism evidence="7 8">
    <name type="scientific">Rhodosorus marinus</name>
    <dbReference type="NCBI Taxonomy" id="101924"/>
    <lineage>
        <taxon>Eukaryota</taxon>
        <taxon>Rhodophyta</taxon>
        <taxon>Stylonematophyceae</taxon>
        <taxon>Stylonematales</taxon>
        <taxon>Stylonemataceae</taxon>
        <taxon>Rhodosorus</taxon>
    </lineage>
</organism>
<comment type="cofactor">
    <cofactor evidence="5">
        <name>Zn(2+)</name>
        <dbReference type="ChEBI" id="CHEBI:29105"/>
    </cofactor>
</comment>
<dbReference type="GO" id="GO:0033528">
    <property type="term" value="P:S-methylmethionine cycle"/>
    <property type="evidence" value="ECO:0007669"/>
    <property type="project" value="TreeGrafter"/>
</dbReference>
<evidence type="ECO:0000256" key="3">
    <source>
        <dbReference type="ARBA" id="ARBA00022723"/>
    </source>
</evidence>
<feature type="binding site" evidence="5">
    <location>
        <position position="330"/>
    </location>
    <ligand>
        <name>Zn(2+)</name>
        <dbReference type="ChEBI" id="CHEBI:29105"/>
    </ligand>
</feature>
<protein>
    <recommendedName>
        <fullName evidence="6">Hcy-binding domain-containing protein</fullName>
    </recommendedName>
</protein>
<evidence type="ECO:0000313" key="8">
    <source>
        <dbReference type="Proteomes" id="UP001157974"/>
    </source>
</evidence>
<dbReference type="Gene3D" id="3.20.20.330">
    <property type="entry name" value="Homocysteine-binding-like domain"/>
    <property type="match status" value="1"/>
</dbReference>
<evidence type="ECO:0000256" key="1">
    <source>
        <dbReference type="ARBA" id="ARBA00022603"/>
    </source>
</evidence>
<dbReference type="NCBIfam" id="NF007020">
    <property type="entry name" value="PRK09485.1"/>
    <property type="match status" value="1"/>
</dbReference>
<evidence type="ECO:0000256" key="4">
    <source>
        <dbReference type="ARBA" id="ARBA00022833"/>
    </source>
</evidence>
<dbReference type="InterPro" id="IPR003726">
    <property type="entry name" value="HCY_dom"/>
</dbReference>
<dbReference type="InterPro" id="IPR036589">
    <property type="entry name" value="HCY_dom_sf"/>
</dbReference>
<comment type="caution">
    <text evidence="7">The sequence shown here is derived from an EMBL/GenBank/DDBJ whole genome shotgun (WGS) entry which is preliminary data.</text>
</comment>
<dbReference type="EMBL" id="JAMWBK010000013">
    <property type="protein sequence ID" value="KAJ8900803.1"/>
    <property type="molecule type" value="Genomic_DNA"/>
</dbReference>
<dbReference type="GO" id="GO:0032259">
    <property type="term" value="P:methylation"/>
    <property type="evidence" value="ECO:0007669"/>
    <property type="project" value="UniProtKB-KW"/>
</dbReference>
<accession>A0AAV8UIA9</accession>
<dbReference type="PROSITE" id="PS50970">
    <property type="entry name" value="HCY"/>
    <property type="match status" value="1"/>
</dbReference>
<dbReference type="InterPro" id="IPR051486">
    <property type="entry name" value="Hcy_S-methyltransferase"/>
</dbReference>
<evidence type="ECO:0000313" key="7">
    <source>
        <dbReference type="EMBL" id="KAJ8900803.1"/>
    </source>
</evidence>
<keyword evidence="2 5" id="KW-0808">Transferase</keyword>
<dbReference type="SUPFAM" id="SSF82282">
    <property type="entry name" value="Homocysteine S-methyltransferase"/>
    <property type="match status" value="1"/>
</dbReference>
<sequence>MATPELLRPVAAVLEDLRSIKTTAAEECFRRNSLTLRSRDMGSDDKRLCLDGGLSTTLENLGADLSQGSLWSARLIRDNPDLIVRVHQSFLEAGADIIGSATYQCSLEKMMEEFGVDRPQAEEYIRLGVRLAKQAVSEYSRKSGREAFVAAALGSYGAILADGSEYRGNYGVSSEQLERIHTERVRCALLESPDLVAFETIPDNEEVRTILRLMEANFSDTPFWVSLQCQSESQLADGSNLDTISAYIKQLPPRSMVAIGVNCVQPELVRPVIERIRSGLGGNTQILTVCYPNSGEVWEEGWKHADGKTPSPEEWSNMVAQSGADIVGGCCRTATSHIRFLRELL</sequence>
<dbReference type="PANTHER" id="PTHR46015:SF1">
    <property type="entry name" value="HOMOCYSTEINE S-METHYLTRANSFERASE-LIKE ISOFORM 1"/>
    <property type="match status" value="1"/>
</dbReference>
<dbReference type="GO" id="GO:0008898">
    <property type="term" value="F:S-adenosylmethionine-homocysteine S-methyltransferase activity"/>
    <property type="evidence" value="ECO:0007669"/>
    <property type="project" value="TreeGrafter"/>
</dbReference>
<keyword evidence="3 5" id="KW-0479">Metal-binding</keyword>
<evidence type="ECO:0000256" key="5">
    <source>
        <dbReference type="PROSITE-ProRule" id="PRU00333"/>
    </source>
</evidence>
<proteinExistence type="predicted"/>
<evidence type="ECO:0000256" key="2">
    <source>
        <dbReference type="ARBA" id="ARBA00022679"/>
    </source>
</evidence>
<reference evidence="7 8" key="1">
    <citation type="journal article" date="2023" name="Nat. Commun.">
        <title>Origin of minicircular mitochondrial genomes in red algae.</title>
        <authorList>
            <person name="Lee Y."/>
            <person name="Cho C.H."/>
            <person name="Lee Y.M."/>
            <person name="Park S.I."/>
            <person name="Yang J.H."/>
            <person name="West J.A."/>
            <person name="Bhattacharya D."/>
            <person name="Yoon H.S."/>
        </authorList>
    </citation>
    <scope>NUCLEOTIDE SEQUENCE [LARGE SCALE GENOMIC DNA]</scope>
    <source>
        <strain evidence="7 8">CCMP1338</strain>
        <tissue evidence="7">Whole cell</tissue>
    </source>
</reference>
<dbReference type="PANTHER" id="PTHR46015">
    <property type="entry name" value="ZGC:172121"/>
    <property type="match status" value="1"/>
</dbReference>
<dbReference type="AlphaFoldDB" id="A0AAV8UIA9"/>
<gene>
    <name evidence="7" type="ORF">NDN08_000103</name>
</gene>
<feature type="domain" description="Hcy-binding" evidence="6">
    <location>
        <begin position="36"/>
        <end position="345"/>
    </location>
</feature>
<keyword evidence="4 5" id="KW-0862">Zinc</keyword>
<dbReference type="Pfam" id="PF02574">
    <property type="entry name" value="S-methyl_trans"/>
    <property type="match status" value="1"/>
</dbReference>
<dbReference type="GO" id="GO:0046872">
    <property type="term" value="F:metal ion binding"/>
    <property type="evidence" value="ECO:0007669"/>
    <property type="project" value="UniProtKB-KW"/>
</dbReference>
<feature type="binding site" evidence="5">
    <location>
        <position position="263"/>
    </location>
    <ligand>
        <name>Zn(2+)</name>
        <dbReference type="ChEBI" id="CHEBI:29105"/>
    </ligand>
</feature>
<keyword evidence="1 5" id="KW-0489">Methyltransferase</keyword>
<dbReference type="GO" id="GO:0009086">
    <property type="term" value="P:methionine biosynthetic process"/>
    <property type="evidence" value="ECO:0007669"/>
    <property type="project" value="TreeGrafter"/>
</dbReference>
<evidence type="ECO:0000259" key="6">
    <source>
        <dbReference type="PROSITE" id="PS50970"/>
    </source>
</evidence>
<dbReference type="Proteomes" id="UP001157974">
    <property type="component" value="Unassembled WGS sequence"/>
</dbReference>
<feature type="binding site" evidence="5">
    <location>
        <position position="331"/>
    </location>
    <ligand>
        <name>Zn(2+)</name>
        <dbReference type="ChEBI" id="CHEBI:29105"/>
    </ligand>
</feature>